<dbReference type="Pfam" id="PF00069">
    <property type="entry name" value="Pkinase"/>
    <property type="match status" value="1"/>
</dbReference>
<keyword evidence="3" id="KW-0547">Nucleotide-binding</keyword>
<comment type="caution">
    <text evidence="7">The sequence shown here is derived from an EMBL/GenBank/DDBJ whole genome shotgun (WGS) entry which is preliminary data.</text>
</comment>
<sequence>LCEASIAYSMMGSPYWMAPEVLQASIDKKSGYNSSVDIWSLGCTVIQMFTGKQPWSDLAPAAALFKVLHESPQLPEALSFEGKDFLKHCFCRNPEERPSASDLMKHPFVTTHFHQYNNIHSSVKVFAQKKPFR</sequence>
<evidence type="ECO:0000313" key="8">
    <source>
        <dbReference type="Proteomes" id="UP000036987"/>
    </source>
</evidence>
<dbReference type="InterPro" id="IPR050538">
    <property type="entry name" value="MAP_kinase_kinase_kinase"/>
</dbReference>
<evidence type="ECO:0000256" key="5">
    <source>
        <dbReference type="ARBA" id="ARBA00022840"/>
    </source>
</evidence>
<dbReference type="PANTHER" id="PTHR48016:SF5">
    <property type="entry name" value="MITOGEN-ACTIVATED PROTEIN KINASE KINASE KINASE 5"/>
    <property type="match status" value="1"/>
</dbReference>
<keyword evidence="4 7" id="KW-0418">Kinase</keyword>
<dbReference type="EMBL" id="LFYR01001785">
    <property type="protein sequence ID" value="KMZ59454.1"/>
    <property type="molecule type" value="Genomic_DNA"/>
</dbReference>
<dbReference type="SMART" id="SM00220">
    <property type="entry name" value="S_TKc"/>
    <property type="match status" value="1"/>
</dbReference>
<dbReference type="Gene3D" id="1.10.510.10">
    <property type="entry name" value="Transferase(Phosphotransferase) domain 1"/>
    <property type="match status" value="1"/>
</dbReference>
<dbReference type="GO" id="GO:0005524">
    <property type="term" value="F:ATP binding"/>
    <property type="evidence" value="ECO:0007669"/>
    <property type="project" value="UniProtKB-KW"/>
</dbReference>
<evidence type="ECO:0000256" key="2">
    <source>
        <dbReference type="ARBA" id="ARBA00022679"/>
    </source>
</evidence>
<protein>
    <submittedName>
        <fullName evidence="7">Protein kinase superfamily protein</fullName>
    </submittedName>
</protein>
<evidence type="ECO:0000256" key="3">
    <source>
        <dbReference type="ARBA" id="ARBA00022741"/>
    </source>
</evidence>
<dbReference type="GO" id="GO:0004672">
    <property type="term" value="F:protein kinase activity"/>
    <property type="evidence" value="ECO:0007669"/>
    <property type="project" value="InterPro"/>
</dbReference>
<feature type="domain" description="Protein kinase" evidence="6">
    <location>
        <begin position="1"/>
        <end position="109"/>
    </location>
</feature>
<accession>A0A0K9NRP2</accession>
<keyword evidence="5" id="KW-0067">ATP-binding</keyword>
<reference evidence="8" key="1">
    <citation type="journal article" date="2016" name="Nature">
        <title>The genome of the seagrass Zostera marina reveals angiosperm adaptation to the sea.</title>
        <authorList>
            <person name="Olsen J.L."/>
            <person name="Rouze P."/>
            <person name="Verhelst B."/>
            <person name="Lin Y.-C."/>
            <person name="Bayer T."/>
            <person name="Collen J."/>
            <person name="Dattolo E."/>
            <person name="De Paoli E."/>
            <person name="Dittami S."/>
            <person name="Maumus F."/>
            <person name="Michel G."/>
            <person name="Kersting A."/>
            <person name="Lauritano C."/>
            <person name="Lohaus R."/>
            <person name="Toepel M."/>
            <person name="Tonon T."/>
            <person name="Vanneste K."/>
            <person name="Amirebrahimi M."/>
            <person name="Brakel J."/>
            <person name="Bostroem C."/>
            <person name="Chovatia M."/>
            <person name="Grimwood J."/>
            <person name="Jenkins J.W."/>
            <person name="Jueterbock A."/>
            <person name="Mraz A."/>
            <person name="Stam W.T."/>
            <person name="Tice H."/>
            <person name="Bornberg-Bauer E."/>
            <person name="Green P.J."/>
            <person name="Pearson G.A."/>
            <person name="Procaccini G."/>
            <person name="Duarte C.M."/>
            <person name="Schmutz J."/>
            <person name="Reusch T.B.H."/>
            <person name="Van de Peer Y."/>
        </authorList>
    </citation>
    <scope>NUCLEOTIDE SEQUENCE [LARGE SCALE GENOMIC DNA]</scope>
    <source>
        <strain evidence="8">cv. Finnish</strain>
    </source>
</reference>
<organism evidence="7 8">
    <name type="scientific">Zostera marina</name>
    <name type="common">Eelgrass</name>
    <dbReference type="NCBI Taxonomy" id="29655"/>
    <lineage>
        <taxon>Eukaryota</taxon>
        <taxon>Viridiplantae</taxon>
        <taxon>Streptophyta</taxon>
        <taxon>Embryophyta</taxon>
        <taxon>Tracheophyta</taxon>
        <taxon>Spermatophyta</taxon>
        <taxon>Magnoliopsida</taxon>
        <taxon>Liliopsida</taxon>
        <taxon>Zosteraceae</taxon>
        <taxon>Zostera</taxon>
    </lineage>
</organism>
<comment type="similarity">
    <text evidence="1">Belongs to the protein kinase superfamily. STE Ser/Thr protein kinase family. MAP kinase kinase kinase subfamily.</text>
</comment>
<name>A0A0K9NRP2_ZOSMR</name>
<feature type="non-terminal residue" evidence="7">
    <location>
        <position position="1"/>
    </location>
</feature>
<keyword evidence="2" id="KW-0808">Transferase</keyword>
<dbReference type="PANTHER" id="PTHR48016">
    <property type="entry name" value="MAP KINASE KINASE KINASE SSK2-RELATED-RELATED"/>
    <property type="match status" value="1"/>
</dbReference>
<evidence type="ECO:0000313" key="7">
    <source>
        <dbReference type="EMBL" id="KMZ59454.1"/>
    </source>
</evidence>
<dbReference type="PROSITE" id="PS50011">
    <property type="entry name" value="PROTEIN_KINASE_DOM"/>
    <property type="match status" value="1"/>
</dbReference>
<evidence type="ECO:0000259" key="6">
    <source>
        <dbReference type="PROSITE" id="PS50011"/>
    </source>
</evidence>
<dbReference type="SUPFAM" id="SSF56112">
    <property type="entry name" value="Protein kinase-like (PK-like)"/>
    <property type="match status" value="1"/>
</dbReference>
<dbReference type="InterPro" id="IPR011009">
    <property type="entry name" value="Kinase-like_dom_sf"/>
</dbReference>
<keyword evidence="8" id="KW-1185">Reference proteome</keyword>
<dbReference type="Proteomes" id="UP000036987">
    <property type="component" value="Unassembled WGS sequence"/>
</dbReference>
<dbReference type="AlphaFoldDB" id="A0A0K9NRP2"/>
<evidence type="ECO:0000256" key="4">
    <source>
        <dbReference type="ARBA" id="ARBA00022777"/>
    </source>
</evidence>
<proteinExistence type="inferred from homology"/>
<gene>
    <name evidence="7" type="ORF">ZOSMA_68G00400</name>
</gene>
<evidence type="ECO:0000256" key="1">
    <source>
        <dbReference type="ARBA" id="ARBA00006529"/>
    </source>
</evidence>
<dbReference type="OrthoDB" id="1728630at2759"/>
<dbReference type="InterPro" id="IPR000719">
    <property type="entry name" value="Prot_kinase_dom"/>
</dbReference>